<organism evidence="4 5">
    <name type="scientific">Helicobacter felis (strain ATCC 49179 / CCUG 28539 / NCTC 12436 / CS1)</name>
    <dbReference type="NCBI Taxonomy" id="936155"/>
    <lineage>
        <taxon>Bacteria</taxon>
        <taxon>Pseudomonadati</taxon>
        <taxon>Campylobacterota</taxon>
        <taxon>Epsilonproteobacteria</taxon>
        <taxon>Campylobacterales</taxon>
        <taxon>Helicobacteraceae</taxon>
        <taxon>Helicobacter</taxon>
    </lineage>
</organism>
<keyword evidence="2" id="KW-0812">Transmembrane</keyword>
<dbReference type="InterPro" id="IPR005184">
    <property type="entry name" value="DUF306_Meta_HslJ"/>
</dbReference>
<keyword evidence="4" id="KW-0966">Cell projection</keyword>
<dbReference type="PANTHER" id="PTHR35535">
    <property type="entry name" value="HEAT SHOCK PROTEIN HSLJ"/>
    <property type="match status" value="1"/>
</dbReference>
<dbReference type="eggNOG" id="COG3187">
    <property type="taxonomic scope" value="Bacteria"/>
</dbReference>
<dbReference type="Proteomes" id="UP000007934">
    <property type="component" value="Chromosome"/>
</dbReference>
<proteinExistence type="predicted"/>
<evidence type="ECO:0000313" key="5">
    <source>
        <dbReference type="Proteomes" id="UP000007934"/>
    </source>
</evidence>
<feature type="domain" description="DUF306" evidence="3">
    <location>
        <begin position="157"/>
        <end position="240"/>
    </location>
</feature>
<name>E7AD30_HELFC</name>
<reference evidence="4 5" key="1">
    <citation type="journal article" date="2011" name="Genome Biol. Evol.">
        <title>Comparative whole genome sequence analysis of the carcinogenic bacterial model pathogen Helicobacter felis.</title>
        <authorList>
            <person name="Arnold I.C."/>
            <person name="Zigova Z."/>
            <person name="Holden M."/>
            <person name="Lawley T.D."/>
            <person name="Rad R."/>
            <person name="Dougan G."/>
            <person name="Falkow S."/>
            <person name="Bentley S.D."/>
            <person name="Muller A."/>
        </authorList>
    </citation>
    <scope>NUCLEOTIDE SEQUENCE [LARGE SCALE GENOMIC DNA]</scope>
    <source>
        <strain evidence="5">ATCC 49179 / CCUG 28539 / NCTC 12436 / CS1</strain>
    </source>
</reference>
<dbReference type="RefSeq" id="WP_013468667.1">
    <property type="nucleotide sequence ID" value="NC_014810.2"/>
</dbReference>
<evidence type="ECO:0000256" key="1">
    <source>
        <dbReference type="SAM" id="MobiDB-lite"/>
    </source>
</evidence>
<dbReference type="KEGG" id="hfe:HFELIS_02110"/>
<keyword evidence="2" id="KW-1133">Transmembrane helix</keyword>
<feature type="transmembrane region" description="Helical" evidence="2">
    <location>
        <begin position="15"/>
        <end position="37"/>
    </location>
</feature>
<dbReference type="InterPro" id="IPR053147">
    <property type="entry name" value="Hsp_HslJ-like"/>
</dbReference>
<dbReference type="EMBL" id="FQ670179">
    <property type="protein sequence ID" value="CBY82295.1"/>
    <property type="molecule type" value="Genomic_DNA"/>
</dbReference>
<keyword evidence="4" id="KW-0282">Flagellum</keyword>
<dbReference type="STRING" id="936155.HFELIS_02110"/>
<dbReference type="PROSITE" id="PS51257">
    <property type="entry name" value="PROKAR_LIPOPROTEIN"/>
    <property type="match status" value="1"/>
</dbReference>
<sequence length="246" mass="28302">MRGFRGVFNGVKRNLSLWVGVFLCAFLLGGCFLVRFFSKNFNYNRYRITKVVIDGHAFDFKDIILEAESLNPAQDAQDTSMNDAPLPPKKSDSTPSNSQSPKSKLDLLKAELDAKIKDLNAQSLPPDHSMIKTDMRQLQSDIARNHLKKLPPNVVNSPMGRVEFDQKQLRAYGLIYCNKYFISYSFRDDDHLRIEDKGISRRVCKNDKLMAFELAFYDHLKGLFTITRGKNTLVLDNQKMQIYLQH</sequence>
<dbReference type="PANTHER" id="PTHR35535:SF1">
    <property type="entry name" value="HEAT SHOCK PROTEIN HSLJ"/>
    <property type="match status" value="1"/>
</dbReference>
<keyword evidence="4" id="KW-0969">Cilium</keyword>
<accession>E7AD30</accession>
<evidence type="ECO:0000259" key="3">
    <source>
        <dbReference type="Pfam" id="PF03724"/>
    </source>
</evidence>
<evidence type="ECO:0000313" key="4">
    <source>
        <dbReference type="EMBL" id="CBY82295.1"/>
    </source>
</evidence>
<dbReference type="InterPro" id="IPR038670">
    <property type="entry name" value="HslJ-like_sf"/>
</dbReference>
<dbReference type="AlphaFoldDB" id="E7AD30"/>
<dbReference type="GeneID" id="36133403"/>
<dbReference type="HOGENOM" id="CLU_098600_0_0_7"/>
<keyword evidence="2" id="KW-0472">Membrane</keyword>
<feature type="region of interest" description="Disordered" evidence="1">
    <location>
        <begin position="74"/>
        <end position="102"/>
    </location>
</feature>
<dbReference type="Gene3D" id="2.40.128.270">
    <property type="match status" value="1"/>
</dbReference>
<gene>
    <name evidence="4" type="ordered locus">Hfelis_02110</name>
</gene>
<keyword evidence="5" id="KW-1185">Reference proteome</keyword>
<evidence type="ECO:0000256" key="2">
    <source>
        <dbReference type="SAM" id="Phobius"/>
    </source>
</evidence>
<dbReference type="Pfam" id="PF03724">
    <property type="entry name" value="META"/>
    <property type="match status" value="1"/>
</dbReference>
<protein>
    <submittedName>
        <fullName evidence="4">Secreted protein involved in flagellar motility</fullName>
    </submittedName>
</protein>